<accession>A0A0M4D812</accession>
<dbReference type="EMBL" id="CP011340">
    <property type="protein sequence ID" value="ALC20477.1"/>
    <property type="molecule type" value="Genomic_DNA"/>
</dbReference>
<protein>
    <submittedName>
        <fullName evidence="1">Uncharacterized protein</fullName>
    </submittedName>
</protein>
<dbReference type="PATRIC" id="fig|38300.4.peg.2297"/>
<dbReference type="OrthoDB" id="3253863at2"/>
<name>A0A0M4D812_STRPR</name>
<dbReference type="RefSeq" id="WP_005311202.1">
    <property type="nucleotide sequence ID" value="NZ_CP011340.1"/>
</dbReference>
<dbReference type="Gene3D" id="1.10.287.1060">
    <property type="entry name" value="ESAT-6-like"/>
    <property type="match status" value="1"/>
</dbReference>
<evidence type="ECO:0000313" key="2">
    <source>
        <dbReference type="Proteomes" id="UP000060513"/>
    </source>
</evidence>
<dbReference type="NCBIfam" id="TIGR03930">
    <property type="entry name" value="WXG100_ESAT6"/>
    <property type="match status" value="1"/>
</dbReference>
<dbReference type="Proteomes" id="UP000060513">
    <property type="component" value="Chromosome"/>
</dbReference>
<dbReference type="InterPro" id="IPR010310">
    <property type="entry name" value="T7SS_ESAT-6-like"/>
</dbReference>
<dbReference type="OMA" id="QRGVNQH"/>
<dbReference type="AlphaFoldDB" id="A0A0M4D812"/>
<dbReference type="KEGG" id="spri:SPRI_2171"/>
<sequence length="112" mass="12388">MSDKNLDVTTGDITELSGKIQNFSTELSSRITSLNGVVDRIQAGWQGAASQQYDQVQTQVNRRLANLQQSLENLQNMVKMSADGFDEEERKRMSTFAGMENAKGNTSAILEV</sequence>
<reference evidence="1 2" key="1">
    <citation type="submission" date="2015-08" db="EMBL/GenBank/DDBJ databases">
        <title>Genome sequence of the pristinamycin over-producing bacterium Streptomyces pristinaespiralis HCCB10218.</title>
        <authorList>
            <person name="Tian J."/>
            <person name="Yang J."/>
            <person name="Li L."/>
            <person name="Ruan L."/>
            <person name="Wei W."/>
            <person name="Zheng G."/>
            <person name="Wei Z."/>
            <person name="Yang S."/>
            <person name="Ge M."/>
            <person name="Jiang W."/>
            <person name="Lu Y."/>
        </authorList>
    </citation>
    <scope>NUCLEOTIDE SEQUENCE [LARGE SCALE GENOMIC DNA]</scope>
    <source>
        <strain evidence="1 2">HCCB 10218</strain>
    </source>
</reference>
<dbReference type="InterPro" id="IPR036689">
    <property type="entry name" value="ESAT-6-like_sf"/>
</dbReference>
<dbReference type="GeneID" id="97236788"/>
<evidence type="ECO:0000313" key="1">
    <source>
        <dbReference type="EMBL" id="ALC20477.1"/>
    </source>
</evidence>
<gene>
    <name evidence="1" type="ORF">SPRI_2171</name>
</gene>
<organism evidence="1">
    <name type="scientific">Streptomyces pristinaespiralis</name>
    <dbReference type="NCBI Taxonomy" id="38300"/>
    <lineage>
        <taxon>Bacteria</taxon>
        <taxon>Bacillati</taxon>
        <taxon>Actinomycetota</taxon>
        <taxon>Actinomycetes</taxon>
        <taxon>Kitasatosporales</taxon>
        <taxon>Streptomycetaceae</taxon>
        <taxon>Streptomyces</taxon>
    </lineage>
</organism>
<proteinExistence type="predicted"/>
<dbReference type="SUPFAM" id="SSF140453">
    <property type="entry name" value="EsxAB dimer-like"/>
    <property type="match status" value="1"/>
</dbReference>
<dbReference type="Pfam" id="PF06013">
    <property type="entry name" value="WXG100"/>
    <property type="match status" value="1"/>
</dbReference>
<dbReference type="STRING" id="38300.SPRI_2171"/>